<dbReference type="Gene3D" id="3.40.50.720">
    <property type="entry name" value="NAD(P)-binding Rossmann-like Domain"/>
    <property type="match status" value="1"/>
</dbReference>
<dbReference type="InterPro" id="IPR052184">
    <property type="entry name" value="SDR_enzymes"/>
</dbReference>
<name>A0A9P9DBY9_9HYPO</name>
<evidence type="ECO:0000313" key="1">
    <source>
        <dbReference type="EMBL" id="KAH7116458.1"/>
    </source>
</evidence>
<organism evidence="1 2">
    <name type="scientific">Dactylonectria macrodidyma</name>
    <dbReference type="NCBI Taxonomy" id="307937"/>
    <lineage>
        <taxon>Eukaryota</taxon>
        <taxon>Fungi</taxon>
        <taxon>Dikarya</taxon>
        <taxon>Ascomycota</taxon>
        <taxon>Pezizomycotina</taxon>
        <taxon>Sordariomycetes</taxon>
        <taxon>Hypocreomycetidae</taxon>
        <taxon>Hypocreales</taxon>
        <taxon>Nectriaceae</taxon>
        <taxon>Dactylonectria</taxon>
    </lineage>
</organism>
<dbReference type="GO" id="GO:0016616">
    <property type="term" value="F:oxidoreductase activity, acting on the CH-OH group of donors, NAD or NADP as acceptor"/>
    <property type="evidence" value="ECO:0007669"/>
    <property type="project" value="TreeGrafter"/>
</dbReference>
<sequence length="239" mass="24841">MPTYVITGARAGIGLECTRQLSTSLHNTIVAVVRDITADLADLNSLLAASDARAQVHIVEGNLASPESLGTLTSRLPQGLKVDVLIQNAAILLPVARTETALSLTIGSMNAHFATNVIGPTLLLQALAPLLAPGAVVANISSGVGSMTQISDGRVNAEYPAYSISKAALNMLTVHQAAELKGKAIVVCVAPGHVKTQMGGPTAKMEVVDSASNVLQTLSTLENKDTGKFLYYDGTSKPW</sequence>
<keyword evidence="2" id="KW-1185">Reference proteome</keyword>
<gene>
    <name evidence="1" type="ORF">EDB81DRAFT_917093</name>
</gene>
<dbReference type="PRINTS" id="PR00081">
    <property type="entry name" value="GDHRDH"/>
</dbReference>
<dbReference type="SUPFAM" id="SSF51735">
    <property type="entry name" value="NAD(P)-binding Rossmann-fold domains"/>
    <property type="match status" value="1"/>
</dbReference>
<dbReference type="EMBL" id="JAGMUV010000029">
    <property type="protein sequence ID" value="KAH7116458.1"/>
    <property type="molecule type" value="Genomic_DNA"/>
</dbReference>
<dbReference type="Proteomes" id="UP000738349">
    <property type="component" value="Unassembled WGS sequence"/>
</dbReference>
<evidence type="ECO:0000313" key="2">
    <source>
        <dbReference type="Proteomes" id="UP000738349"/>
    </source>
</evidence>
<comment type="caution">
    <text evidence="1">The sequence shown here is derived from an EMBL/GenBank/DDBJ whole genome shotgun (WGS) entry which is preliminary data.</text>
</comment>
<accession>A0A9P9DBY9</accession>
<dbReference type="InterPro" id="IPR002347">
    <property type="entry name" value="SDR_fam"/>
</dbReference>
<dbReference type="InterPro" id="IPR036291">
    <property type="entry name" value="NAD(P)-bd_dom_sf"/>
</dbReference>
<proteinExistence type="predicted"/>
<protein>
    <submittedName>
        <fullName evidence="1">Uncharacterized protein</fullName>
    </submittedName>
</protein>
<dbReference type="AlphaFoldDB" id="A0A9P9DBY9"/>
<reference evidence="1" key="1">
    <citation type="journal article" date="2021" name="Nat. Commun.">
        <title>Genetic determinants of endophytism in the Arabidopsis root mycobiome.</title>
        <authorList>
            <person name="Mesny F."/>
            <person name="Miyauchi S."/>
            <person name="Thiergart T."/>
            <person name="Pickel B."/>
            <person name="Atanasova L."/>
            <person name="Karlsson M."/>
            <person name="Huettel B."/>
            <person name="Barry K.W."/>
            <person name="Haridas S."/>
            <person name="Chen C."/>
            <person name="Bauer D."/>
            <person name="Andreopoulos W."/>
            <person name="Pangilinan J."/>
            <person name="LaButti K."/>
            <person name="Riley R."/>
            <person name="Lipzen A."/>
            <person name="Clum A."/>
            <person name="Drula E."/>
            <person name="Henrissat B."/>
            <person name="Kohler A."/>
            <person name="Grigoriev I.V."/>
            <person name="Martin F.M."/>
            <person name="Hacquard S."/>
        </authorList>
    </citation>
    <scope>NUCLEOTIDE SEQUENCE</scope>
    <source>
        <strain evidence="1">MPI-CAGE-AT-0147</strain>
    </source>
</reference>
<dbReference type="PANTHER" id="PTHR45458">
    <property type="entry name" value="SHORT-CHAIN DEHYDROGENASE/REDUCTASE SDR"/>
    <property type="match status" value="1"/>
</dbReference>
<dbReference type="PANTHER" id="PTHR45458:SF1">
    <property type="entry name" value="SHORT CHAIN DEHYDROGENASE"/>
    <property type="match status" value="1"/>
</dbReference>
<dbReference type="Pfam" id="PF00106">
    <property type="entry name" value="adh_short"/>
    <property type="match status" value="1"/>
</dbReference>
<dbReference type="OrthoDB" id="5296at2759"/>